<protein>
    <recommendedName>
        <fullName evidence="5">TIGR04222 domain-containing membrane protein</fullName>
    </recommendedName>
</protein>
<sequence length="273" mass="30216">MKDPDLWSRIRSCHPDDVEADFAFSGRLARDNGWTPAYAQRAILEYQRFAYLTRLGEGMVTPSDEVDQAWHLHLTYTRHYWGPFRDALGGALHHMPTKGGPDQAALFRQAYAKTLALYRREFGDPPADLWPEEAIRFGRAPHFKRVNSRDYLLLPRPKWPRFVLQGLHRIRSVPASAYGLCLAGLALMFGTGLAFAHGQPKGDTLFEQLRSMVWHWAFEHTLWFLVGVSFCIFVLFKILEKSSGGKSSGCGGGGSGCSSGGSGCGSGCGGCGD</sequence>
<evidence type="ECO:0000313" key="4">
    <source>
        <dbReference type="Proteomes" id="UP000664096"/>
    </source>
</evidence>
<dbReference type="RefSeq" id="WP_207142620.1">
    <property type="nucleotide sequence ID" value="NZ_JAEKJZ010000005.1"/>
</dbReference>
<reference evidence="3" key="1">
    <citation type="submission" date="2020-12" db="EMBL/GenBank/DDBJ databases">
        <title>Oil enriched cultivation method for isolating marine PHA-producing bacteria.</title>
        <authorList>
            <person name="Zheng W."/>
            <person name="Yu S."/>
            <person name="Huang Y."/>
        </authorList>
    </citation>
    <scope>NUCLEOTIDE SEQUENCE</scope>
    <source>
        <strain evidence="3">SY-2-12</strain>
    </source>
</reference>
<gene>
    <name evidence="3" type="ORF">JF539_20590</name>
</gene>
<keyword evidence="2" id="KW-0812">Transmembrane</keyword>
<accession>A0A939J5Z7</accession>
<keyword evidence="2" id="KW-0472">Membrane</keyword>
<dbReference type="EMBL" id="JAEKJZ010000005">
    <property type="protein sequence ID" value="MBN9672765.1"/>
    <property type="molecule type" value="Genomic_DNA"/>
</dbReference>
<name>A0A939J5Z7_9HYPH</name>
<dbReference type="Proteomes" id="UP000664096">
    <property type="component" value="Unassembled WGS sequence"/>
</dbReference>
<comment type="caution">
    <text evidence="3">The sequence shown here is derived from an EMBL/GenBank/DDBJ whole genome shotgun (WGS) entry which is preliminary data.</text>
</comment>
<evidence type="ECO:0000313" key="3">
    <source>
        <dbReference type="EMBL" id="MBN9672765.1"/>
    </source>
</evidence>
<keyword evidence="2" id="KW-1133">Transmembrane helix</keyword>
<feature type="region of interest" description="Disordered" evidence="1">
    <location>
        <begin position="254"/>
        <end position="273"/>
    </location>
</feature>
<evidence type="ECO:0000256" key="1">
    <source>
        <dbReference type="SAM" id="MobiDB-lite"/>
    </source>
</evidence>
<organism evidence="3 4">
    <name type="scientific">Roseibium aggregatum</name>
    <dbReference type="NCBI Taxonomy" id="187304"/>
    <lineage>
        <taxon>Bacteria</taxon>
        <taxon>Pseudomonadati</taxon>
        <taxon>Pseudomonadota</taxon>
        <taxon>Alphaproteobacteria</taxon>
        <taxon>Hyphomicrobiales</taxon>
        <taxon>Stappiaceae</taxon>
        <taxon>Roseibium</taxon>
    </lineage>
</organism>
<evidence type="ECO:0000256" key="2">
    <source>
        <dbReference type="SAM" id="Phobius"/>
    </source>
</evidence>
<feature type="transmembrane region" description="Helical" evidence="2">
    <location>
        <begin position="216"/>
        <end position="236"/>
    </location>
</feature>
<feature type="transmembrane region" description="Helical" evidence="2">
    <location>
        <begin position="177"/>
        <end position="196"/>
    </location>
</feature>
<evidence type="ECO:0008006" key="5">
    <source>
        <dbReference type="Google" id="ProtNLM"/>
    </source>
</evidence>
<proteinExistence type="predicted"/>
<dbReference type="AlphaFoldDB" id="A0A939J5Z7"/>